<feature type="domain" description="Alpha/beta hydrolase fold-5" evidence="2">
    <location>
        <begin position="145"/>
        <end position="305"/>
    </location>
</feature>
<dbReference type="KEGG" id="nml:Namu_0092"/>
<reference evidence="4" key="1">
    <citation type="submission" date="2009-09" db="EMBL/GenBank/DDBJ databases">
        <title>The complete genome of Nakamurella multipartita DSM 44233.</title>
        <authorList>
            <consortium name="US DOE Joint Genome Institute (JGI-PGF)"/>
            <person name="Lucas S."/>
            <person name="Copeland A."/>
            <person name="Lapidus A."/>
            <person name="Glavina del Rio T."/>
            <person name="Dalin E."/>
            <person name="Tice H."/>
            <person name="Bruce D."/>
            <person name="Goodwin L."/>
            <person name="Pitluck S."/>
            <person name="Kyrpides N."/>
            <person name="Mavromatis K."/>
            <person name="Ivanova N."/>
            <person name="Ovchinnikova G."/>
            <person name="Sims D."/>
            <person name="Meincke L."/>
            <person name="Brettin T."/>
            <person name="Detter J.C."/>
            <person name="Han C."/>
            <person name="Larimer F."/>
            <person name="Land M."/>
            <person name="Hauser L."/>
            <person name="Markowitz V."/>
            <person name="Cheng J.-F."/>
            <person name="Hugenholtz P."/>
            <person name="Woyke T."/>
            <person name="Wu D."/>
            <person name="Klenk H.-P."/>
            <person name="Eisen J.A."/>
        </authorList>
    </citation>
    <scope>NUCLEOTIDE SEQUENCE [LARGE SCALE GENOMIC DNA]</scope>
    <source>
        <strain evidence="4">ATCC 700099 / DSM 44233 / CIP 104796 / JCM 9543 / NBRC 105858 / Y-104</strain>
    </source>
</reference>
<gene>
    <name evidence="3" type="ordered locus">Namu_0092</name>
</gene>
<feature type="transmembrane region" description="Helical" evidence="1">
    <location>
        <begin position="7"/>
        <end position="27"/>
    </location>
</feature>
<protein>
    <recommendedName>
        <fullName evidence="2">Alpha/beta hydrolase fold-5 domain-containing protein</fullName>
    </recommendedName>
</protein>
<organism evidence="3 4">
    <name type="scientific">Nakamurella multipartita (strain ATCC 700099 / DSM 44233 / CIP 104796 / JCM 9543 / NBRC 105858 / Y-104)</name>
    <name type="common">Microsphaera multipartita</name>
    <dbReference type="NCBI Taxonomy" id="479431"/>
    <lineage>
        <taxon>Bacteria</taxon>
        <taxon>Bacillati</taxon>
        <taxon>Actinomycetota</taxon>
        <taxon>Actinomycetes</taxon>
        <taxon>Nakamurellales</taxon>
        <taxon>Nakamurellaceae</taxon>
        <taxon>Nakamurella</taxon>
    </lineage>
</organism>
<evidence type="ECO:0000256" key="1">
    <source>
        <dbReference type="SAM" id="Phobius"/>
    </source>
</evidence>
<dbReference type="Pfam" id="PF12695">
    <property type="entry name" value="Abhydrolase_5"/>
    <property type="match status" value="1"/>
</dbReference>
<dbReference type="InParanoid" id="C8XIT9"/>
<dbReference type="eggNOG" id="COG1073">
    <property type="taxonomic scope" value="Bacteria"/>
</dbReference>
<feature type="transmembrane region" description="Helical" evidence="1">
    <location>
        <begin position="85"/>
        <end position="105"/>
    </location>
</feature>
<proteinExistence type="predicted"/>
<evidence type="ECO:0000313" key="3">
    <source>
        <dbReference type="EMBL" id="ACV76526.1"/>
    </source>
</evidence>
<dbReference type="InterPro" id="IPR029059">
    <property type="entry name" value="AB_hydrolase_5"/>
</dbReference>
<dbReference type="InterPro" id="IPR029058">
    <property type="entry name" value="AB_hydrolase_fold"/>
</dbReference>
<dbReference type="HOGENOM" id="CLU_077889_0_0_11"/>
<feature type="transmembrane region" description="Helical" evidence="1">
    <location>
        <begin position="39"/>
        <end position="57"/>
    </location>
</feature>
<dbReference type="EMBL" id="CP001737">
    <property type="protein sequence ID" value="ACV76526.1"/>
    <property type="molecule type" value="Genomic_DNA"/>
</dbReference>
<dbReference type="GO" id="GO:0016787">
    <property type="term" value="F:hydrolase activity"/>
    <property type="evidence" value="ECO:0007669"/>
    <property type="project" value="InterPro"/>
</dbReference>
<dbReference type="SUPFAM" id="SSF53474">
    <property type="entry name" value="alpha/beta-Hydrolases"/>
    <property type="match status" value="1"/>
</dbReference>
<dbReference type="Gene3D" id="3.40.50.1820">
    <property type="entry name" value="alpha/beta hydrolase"/>
    <property type="match status" value="1"/>
</dbReference>
<dbReference type="AlphaFoldDB" id="C8XIT9"/>
<reference evidence="3 4" key="2">
    <citation type="journal article" date="2010" name="Stand. Genomic Sci.">
        <title>Complete genome sequence of Nakamurella multipartita type strain (Y-104).</title>
        <authorList>
            <person name="Tice H."/>
            <person name="Mayilraj S."/>
            <person name="Sims D."/>
            <person name="Lapidus A."/>
            <person name="Nolan M."/>
            <person name="Lucas S."/>
            <person name="Glavina Del Rio T."/>
            <person name="Copeland A."/>
            <person name="Cheng J.F."/>
            <person name="Meincke L."/>
            <person name="Bruce D."/>
            <person name="Goodwin L."/>
            <person name="Pitluck S."/>
            <person name="Ivanova N."/>
            <person name="Mavromatis K."/>
            <person name="Ovchinnikova G."/>
            <person name="Pati A."/>
            <person name="Chen A."/>
            <person name="Palaniappan K."/>
            <person name="Land M."/>
            <person name="Hauser L."/>
            <person name="Chang Y.J."/>
            <person name="Jeffries C.D."/>
            <person name="Detter J.C."/>
            <person name="Brettin T."/>
            <person name="Rohde M."/>
            <person name="Goker M."/>
            <person name="Bristow J."/>
            <person name="Eisen J.A."/>
            <person name="Markowitz V."/>
            <person name="Hugenholtz P."/>
            <person name="Kyrpides N.C."/>
            <person name="Klenk H.P."/>
            <person name="Chen F."/>
        </authorList>
    </citation>
    <scope>NUCLEOTIDE SEQUENCE [LARGE SCALE GENOMIC DNA]</scope>
    <source>
        <strain evidence="4">ATCC 700099 / DSM 44233 / CIP 104796 / JCM 9543 / NBRC 105858 / Y-104</strain>
    </source>
</reference>
<evidence type="ECO:0000259" key="2">
    <source>
        <dbReference type="Pfam" id="PF12695"/>
    </source>
</evidence>
<keyword evidence="1" id="KW-0812">Transmembrane</keyword>
<evidence type="ECO:0000313" key="4">
    <source>
        <dbReference type="Proteomes" id="UP000002218"/>
    </source>
</evidence>
<sequence>MTFAGGFRLAIGLLLTVGTLGVLFTALDPIWNGHPAYPATLLVGTAVGLVLIASAFWSQGRPDDLPTGQEVTPARPPRWRRVLRITGRVVGAVLVVVVLAILVWLRPFPAGAGARSALTADASVTVVDRPTSIELVPAGTPDTALVFVPGARVDARAYAQILRPVAEAGHLVVILKAPFGMAIAQPGQAGGVIEDHPEIGTWAVGGHSLGGVVASWYAQDHPDQIDGLLLFGSYSDRDLSARTDLAVESVWGSNDGLTTPDDIDRTRGNLPATTEFTEIVGGVHAYFGDYGEQPGDGSPQIDRDQATAEISAAAVDFMNGFGGARSGR</sequence>
<keyword evidence="4" id="KW-1185">Reference proteome</keyword>
<keyword evidence="1" id="KW-0472">Membrane</keyword>
<accession>C8XIT9</accession>
<dbReference type="Proteomes" id="UP000002218">
    <property type="component" value="Chromosome"/>
</dbReference>
<dbReference type="OrthoDB" id="9780932at2"/>
<name>C8XIT9_NAKMY</name>
<keyword evidence="1" id="KW-1133">Transmembrane helix</keyword>
<dbReference type="RefSeq" id="WP_012814001.1">
    <property type="nucleotide sequence ID" value="NC_013235.1"/>
</dbReference>